<name>A0A0K1PD94_9BACT</name>
<reference evidence="1 2" key="1">
    <citation type="submission" date="2015-08" db="EMBL/GenBank/DDBJ databases">
        <authorList>
            <person name="Babu N.S."/>
            <person name="Beckwith C.J."/>
            <person name="Beseler K.G."/>
            <person name="Brison A."/>
            <person name="Carone J.V."/>
            <person name="Caskin T.P."/>
            <person name="Diamond M."/>
            <person name="Durham M.E."/>
            <person name="Foxe J.M."/>
            <person name="Go M."/>
            <person name="Henderson B.A."/>
            <person name="Jones I.B."/>
            <person name="McGettigan J.A."/>
            <person name="Micheletti S.J."/>
            <person name="Nasrallah M.E."/>
            <person name="Ortiz D."/>
            <person name="Piller C.R."/>
            <person name="Privatt S.R."/>
            <person name="Schneider S.L."/>
            <person name="Sharp S."/>
            <person name="Smith T.C."/>
            <person name="Stanton J.D."/>
            <person name="Ullery H.E."/>
            <person name="Wilson R.J."/>
            <person name="Serrano M.G."/>
            <person name="Buck G."/>
            <person name="Lee V."/>
            <person name="Wang Y."/>
            <person name="Carvalho R."/>
            <person name="Voegtly L."/>
            <person name="Shi R."/>
            <person name="Duckworth R."/>
            <person name="Johnson A."/>
            <person name="Loviza R."/>
            <person name="Walstead R."/>
            <person name="Shah Z."/>
            <person name="Kiflezghi M."/>
            <person name="Wade K."/>
            <person name="Ball S.L."/>
            <person name="Bradley K.W."/>
            <person name="Asai D.J."/>
            <person name="Bowman C.A."/>
            <person name="Russell D.A."/>
            <person name="Pope W.H."/>
            <person name="Jacobs-Sera D."/>
            <person name="Hendrix R.W."/>
            <person name="Hatfull G.F."/>
        </authorList>
    </citation>
    <scope>NUCLEOTIDE SEQUENCE [LARGE SCALE GENOMIC DNA]</scope>
    <source>
        <strain evidence="1 2">DSM 27710</strain>
    </source>
</reference>
<dbReference type="Proteomes" id="UP000055590">
    <property type="component" value="Chromosome"/>
</dbReference>
<dbReference type="AlphaFoldDB" id="A0A0K1PD94"/>
<dbReference type="KEGG" id="vin:AKJ08_1476"/>
<gene>
    <name evidence="1" type="ORF">AKJ08_1476</name>
</gene>
<keyword evidence="2" id="KW-1185">Reference proteome</keyword>
<evidence type="ECO:0000313" key="1">
    <source>
        <dbReference type="EMBL" id="AKU91089.1"/>
    </source>
</evidence>
<accession>A0A0K1PD94</accession>
<evidence type="ECO:0000313" key="2">
    <source>
        <dbReference type="Proteomes" id="UP000055590"/>
    </source>
</evidence>
<protein>
    <recommendedName>
        <fullName evidence="3">Lipoprotein</fullName>
    </recommendedName>
</protein>
<dbReference type="STRING" id="1391653.AKJ08_1476"/>
<dbReference type="PROSITE" id="PS51257">
    <property type="entry name" value="PROKAR_LIPOPROTEIN"/>
    <property type="match status" value="1"/>
</dbReference>
<organism evidence="1 2">
    <name type="scientific">Vulgatibacter incomptus</name>
    <dbReference type="NCBI Taxonomy" id="1391653"/>
    <lineage>
        <taxon>Bacteria</taxon>
        <taxon>Pseudomonadati</taxon>
        <taxon>Myxococcota</taxon>
        <taxon>Myxococcia</taxon>
        <taxon>Myxococcales</taxon>
        <taxon>Cystobacterineae</taxon>
        <taxon>Vulgatibacteraceae</taxon>
        <taxon>Vulgatibacter</taxon>
    </lineage>
</organism>
<evidence type="ECO:0008006" key="3">
    <source>
        <dbReference type="Google" id="ProtNLM"/>
    </source>
</evidence>
<dbReference type="EMBL" id="CP012332">
    <property type="protein sequence ID" value="AKU91089.1"/>
    <property type="molecule type" value="Genomic_DNA"/>
</dbReference>
<dbReference type="RefSeq" id="WP_050725452.1">
    <property type="nucleotide sequence ID" value="NZ_CP012332.1"/>
</dbReference>
<sequence length="342" mass="36254">MKTKLSILASLCLVLAGCDSTTPDPVTETETGRCEGTEYLAFDPVNHAPQDQRLLAFDQMLAAFDRAADAPATAAAEAASVLARYEDPSTKLAAKAAGRIDVHFPDAQAGAELDAAFRGGIDMLAAATSAHEVSLAKQQFEKAGVYRFLYLSVLEELYAPTKQHYDEAFGYLGTGATNVPGGRKGLAAVATRRDGTNGTTLAEELFELIREGSCAIEKALNAKGADSMELGEDADYDRVVDGIDRKLQLVFAYSIGHELVEIGRNRTSPETALLKVFEADGYFVAVEDLLLAGNDSQKAFATSLRAALDEALGAVDAAWIADFDADGLLSALEAAYGIKVKG</sequence>
<proteinExistence type="predicted"/>